<evidence type="ECO:0000313" key="2">
    <source>
        <dbReference type="EMBL" id="QLH13636.1"/>
    </source>
</evidence>
<feature type="transmembrane region" description="Helical" evidence="1">
    <location>
        <begin position="31"/>
        <end position="49"/>
    </location>
</feature>
<gene>
    <name evidence="3" type="ORF">BDE18_3244</name>
    <name evidence="2" type="ORF">HYQ43_05000</name>
</gene>
<dbReference type="AlphaFoldDB" id="A0A1K2F8Y5"/>
<evidence type="ECO:0000313" key="3">
    <source>
        <dbReference type="EMBL" id="RKS44397.1"/>
    </source>
</evidence>
<sequence length="54" mass="5658">MPLPHFLILILAVILAAGLTIWAASAIGIPLFALGFLALLAAAIAHLTTRDHRS</sequence>
<protein>
    <submittedName>
        <fullName evidence="2">Uncharacterized protein</fullName>
    </submittedName>
</protein>
<dbReference type="Proteomes" id="UP000273626">
    <property type="component" value="Unassembled WGS sequence"/>
</dbReference>
<name>A0A1K2F8Y5_PARPN</name>
<accession>A0A1K2F8Y5</accession>
<proteinExistence type="predicted"/>
<dbReference type="eggNOG" id="ENOG50301DY">
    <property type="taxonomic scope" value="Bacteria"/>
</dbReference>
<evidence type="ECO:0000313" key="4">
    <source>
        <dbReference type="Proteomes" id="UP000273626"/>
    </source>
</evidence>
<evidence type="ECO:0000313" key="5">
    <source>
        <dbReference type="Proteomes" id="UP000509322"/>
    </source>
</evidence>
<keyword evidence="1" id="KW-1133">Transmembrane helix</keyword>
<keyword evidence="1" id="KW-0472">Membrane</keyword>
<feature type="transmembrane region" description="Helical" evidence="1">
    <location>
        <begin position="6"/>
        <end position="24"/>
    </location>
</feature>
<evidence type="ECO:0000256" key="1">
    <source>
        <dbReference type="SAM" id="Phobius"/>
    </source>
</evidence>
<reference evidence="2 5" key="2">
    <citation type="submission" date="2020-07" db="EMBL/GenBank/DDBJ databases">
        <title>The complete genome of Paracoccus pantotrophus ACCC 10489.</title>
        <authorList>
            <person name="Si Y."/>
        </authorList>
    </citation>
    <scope>NUCLEOTIDE SEQUENCE [LARGE SCALE GENOMIC DNA]</scope>
    <source>
        <strain evidence="2 5">ACCC10489</strain>
    </source>
</reference>
<dbReference type="EMBL" id="CP058689">
    <property type="protein sequence ID" value="QLH13636.1"/>
    <property type="molecule type" value="Genomic_DNA"/>
</dbReference>
<keyword evidence="4" id="KW-1185">Reference proteome</keyword>
<dbReference type="RefSeq" id="WP_166435398.1">
    <property type="nucleotide sequence ID" value="NZ_CP038206.1"/>
</dbReference>
<dbReference type="Proteomes" id="UP000509322">
    <property type="component" value="Chromosome 1"/>
</dbReference>
<dbReference type="EMBL" id="RBLI01000002">
    <property type="protein sequence ID" value="RKS44397.1"/>
    <property type="molecule type" value="Genomic_DNA"/>
</dbReference>
<keyword evidence="1" id="KW-0812">Transmembrane</keyword>
<organism evidence="2 5">
    <name type="scientific">Paracoccus pantotrophus</name>
    <name type="common">Thiosphaera pantotropha</name>
    <dbReference type="NCBI Taxonomy" id="82367"/>
    <lineage>
        <taxon>Bacteria</taxon>
        <taxon>Pseudomonadati</taxon>
        <taxon>Pseudomonadota</taxon>
        <taxon>Alphaproteobacteria</taxon>
        <taxon>Rhodobacterales</taxon>
        <taxon>Paracoccaceae</taxon>
        <taxon>Paracoccus</taxon>
    </lineage>
</organism>
<dbReference type="GeneID" id="51373218"/>
<reference evidence="3 4" key="1">
    <citation type="submission" date="2018-10" db="EMBL/GenBank/DDBJ databases">
        <title>Genomic Encyclopedia of Archaeal and Bacterial Type Strains, Phase II (KMG-II): from individual species to whole genera.</title>
        <authorList>
            <person name="Goeker M."/>
        </authorList>
    </citation>
    <scope>NUCLEOTIDE SEQUENCE [LARGE SCALE GENOMIC DNA]</scope>
    <source>
        <strain evidence="4">ATCC 35512 / DSM 2944 / CIP 106514 / LMD 82.5 / NBRC 102493 / NCCB 82005 / GB17</strain>
        <strain evidence="3">DSM 2944</strain>
    </source>
</reference>